<keyword evidence="4" id="KW-0735">Signal-anchor</keyword>
<evidence type="ECO:0000256" key="3">
    <source>
        <dbReference type="ARBA" id="ARBA00022692"/>
    </source>
</evidence>
<evidence type="ECO:0000256" key="7">
    <source>
        <dbReference type="ARBA" id="ARBA00023136"/>
    </source>
</evidence>
<dbReference type="PANTHER" id="PTHR13533">
    <property type="entry name" value="N-ACETYLNEURAMINATE 9-O-ACETYLTRANSFERASE"/>
    <property type="match status" value="1"/>
</dbReference>
<dbReference type="GO" id="GO:0009834">
    <property type="term" value="P:plant-type secondary cell wall biogenesis"/>
    <property type="evidence" value="ECO:0007669"/>
    <property type="project" value="TreeGrafter"/>
</dbReference>
<keyword evidence="3 8" id="KW-0812">Transmembrane</keyword>
<sequence length="473" mass="53283">MKGGIFCRSTSIKVSITITALLCMTLSLLIWEKTPFIAFLIPPDQLDVLSPATQIETPVVAIVKDEQEQPPMYGTISGGGTTVKYSNHEKTYHVSAPPPIALSRESSLKQKEDVKNVTKLHKVEKGLLIMFVGCNYAKGKWVPDNKWPLYSGSGCKQWLSSMWACRLMQREDFSFEKYRWQPQGCETPKFEASEFLERMQDKTIAMIGDSLGRQQFQSLLCMASGGKASPEVQNVGWEYGLVKARGALRPDGWAYRFPKTNTTILFYWSASLCELEPLNRSDPATSYAMHLDRPATFLKRYLPRFHVVVLNTGHHWNRGKFHANRWEMYVGGKPNIDKKLQEISNARNFTVHSIVKWLDSQLPKYPLLKAFFRSISPRHFVNGDWNTGGSCDNTIPLSSGSEVLQDGSKDHAAESAVKGTKVKLLDITALSELRNEGHISKYSIRAPTGMSDCLHWCLPGIPDTWNEILCAQV</sequence>
<evidence type="ECO:0000259" key="9">
    <source>
        <dbReference type="PROSITE" id="PS50835"/>
    </source>
</evidence>
<evidence type="ECO:0000256" key="5">
    <source>
        <dbReference type="ARBA" id="ARBA00022989"/>
    </source>
</evidence>
<keyword evidence="10" id="KW-1185">Reference proteome</keyword>
<evidence type="ECO:0000256" key="4">
    <source>
        <dbReference type="ARBA" id="ARBA00022968"/>
    </source>
</evidence>
<dbReference type="GO" id="GO:0000139">
    <property type="term" value="C:Golgi membrane"/>
    <property type="evidence" value="ECO:0007669"/>
    <property type="project" value="UniProtKB-SubCell"/>
</dbReference>
<evidence type="ECO:0000256" key="6">
    <source>
        <dbReference type="ARBA" id="ARBA00023034"/>
    </source>
</evidence>
<keyword evidence="7 8" id="KW-0472">Membrane</keyword>
<name>A0AB40CY88_DIOCR</name>
<dbReference type="Pfam" id="PF14416">
    <property type="entry name" value="PMR5N"/>
    <property type="match status" value="1"/>
</dbReference>
<dbReference type="GO" id="GO:0045492">
    <property type="term" value="P:xylan biosynthetic process"/>
    <property type="evidence" value="ECO:0007669"/>
    <property type="project" value="TreeGrafter"/>
</dbReference>
<dbReference type="PROSITE" id="PS50835">
    <property type="entry name" value="IG_LIKE"/>
    <property type="match status" value="1"/>
</dbReference>
<dbReference type="InterPro" id="IPR025846">
    <property type="entry name" value="TBL_N"/>
</dbReference>
<dbReference type="InterPro" id="IPR026057">
    <property type="entry name" value="TBL_C"/>
</dbReference>
<comment type="subcellular location">
    <subcellularLocation>
        <location evidence="1">Golgi apparatus membrane</location>
        <topology evidence="1">Single-pass type II membrane protein</topology>
    </subcellularLocation>
</comment>
<evidence type="ECO:0000256" key="8">
    <source>
        <dbReference type="SAM" id="Phobius"/>
    </source>
</evidence>
<dbReference type="Proteomes" id="UP001515500">
    <property type="component" value="Chromosome 18"/>
</dbReference>
<accession>A0AB40CY88</accession>
<evidence type="ECO:0000256" key="2">
    <source>
        <dbReference type="ARBA" id="ARBA00007727"/>
    </source>
</evidence>
<dbReference type="AlphaFoldDB" id="A0AB40CY88"/>
<proteinExistence type="inferred from homology"/>
<evidence type="ECO:0000313" key="12">
    <source>
        <dbReference type="RefSeq" id="XP_039144990.1"/>
    </source>
</evidence>
<evidence type="ECO:0000313" key="11">
    <source>
        <dbReference type="RefSeq" id="XP_039144989.1"/>
    </source>
</evidence>
<dbReference type="RefSeq" id="XP_039144990.1">
    <property type="nucleotide sequence ID" value="XM_039289056.1"/>
</dbReference>
<dbReference type="InterPro" id="IPR007110">
    <property type="entry name" value="Ig-like_dom"/>
</dbReference>
<gene>
    <name evidence="11 12" type="primary">LOC120282284</name>
</gene>
<keyword evidence="6" id="KW-0333">Golgi apparatus</keyword>
<feature type="transmembrane region" description="Helical" evidence="8">
    <location>
        <begin position="12"/>
        <end position="31"/>
    </location>
</feature>
<dbReference type="PANTHER" id="PTHR13533:SF32">
    <property type="entry name" value="PROTEIN TRICHOME BIREFRINGENCE-LIKE 14"/>
    <property type="match status" value="1"/>
</dbReference>
<dbReference type="GO" id="GO:1990538">
    <property type="term" value="F:xylan O-acetyltransferase activity"/>
    <property type="evidence" value="ECO:0007669"/>
    <property type="project" value="UniProtKB-ARBA"/>
</dbReference>
<comment type="similarity">
    <text evidence="2">Belongs to the PC-esterase family. TBL subfamily.</text>
</comment>
<protein>
    <submittedName>
        <fullName evidence="11 12">Protein trichome birefringence-like 14 isoform X1</fullName>
    </submittedName>
</protein>
<evidence type="ECO:0000256" key="1">
    <source>
        <dbReference type="ARBA" id="ARBA00004323"/>
    </source>
</evidence>
<reference evidence="11 12" key="1">
    <citation type="submission" date="2025-04" db="UniProtKB">
        <authorList>
            <consortium name="RefSeq"/>
        </authorList>
    </citation>
    <scope>IDENTIFICATION</scope>
</reference>
<dbReference type="RefSeq" id="XP_039144989.1">
    <property type="nucleotide sequence ID" value="XM_039289055.1"/>
</dbReference>
<organism evidence="10 12">
    <name type="scientific">Dioscorea cayennensis subsp. rotundata</name>
    <name type="common">White Guinea yam</name>
    <name type="synonym">Dioscorea rotundata</name>
    <dbReference type="NCBI Taxonomy" id="55577"/>
    <lineage>
        <taxon>Eukaryota</taxon>
        <taxon>Viridiplantae</taxon>
        <taxon>Streptophyta</taxon>
        <taxon>Embryophyta</taxon>
        <taxon>Tracheophyta</taxon>
        <taxon>Spermatophyta</taxon>
        <taxon>Magnoliopsida</taxon>
        <taxon>Liliopsida</taxon>
        <taxon>Dioscoreales</taxon>
        <taxon>Dioscoreaceae</taxon>
        <taxon>Dioscorea</taxon>
    </lineage>
</organism>
<dbReference type="Pfam" id="PF13839">
    <property type="entry name" value="PC-Esterase"/>
    <property type="match status" value="1"/>
</dbReference>
<evidence type="ECO:0000313" key="10">
    <source>
        <dbReference type="Proteomes" id="UP001515500"/>
    </source>
</evidence>
<dbReference type="GO" id="GO:0010411">
    <property type="term" value="P:xyloglucan metabolic process"/>
    <property type="evidence" value="ECO:0007669"/>
    <property type="project" value="TreeGrafter"/>
</dbReference>
<feature type="domain" description="Ig-like" evidence="9">
    <location>
        <begin position="188"/>
        <end position="237"/>
    </location>
</feature>
<keyword evidence="5 8" id="KW-1133">Transmembrane helix</keyword>
<dbReference type="GeneID" id="120282284"/>